<feature type="zinc finger region" description="C3H1-type" evidence="1">
    <location>
        <begin position="1699"/>
        <end position="1725"/>
    </location>
</feature>
<dbReference type="EMBL" id="CAJNDS010000644">
    <property type="protein sequence ID" value="CAE7224697.1"/>
    <property type="molecule type" value="Genomic_DNA"/>
</dbReference>
<evidence type="ECO:0000313" key="4">
    <source>
        <dbReference type="EMBL" id="CAE7224697.1"/>
    </source>
</evidence>
<evidence type="ECO:0000313" key="5">
    <source>
        <dbReference type="Proteomes" id="UP000604046"/>
    </source>
</evidence>
<feature type="region of interest" description="Disordered" evidence="2">
    <location>
        <begin position="1755"/>
        <end position="1778"/>
    </location>
</feature>
<feature type="compositionally biased region" description="Low complexity" evidence="2">
    <location>
        <begin position="1"/>
        <end position="26"/>
    </location>
</feature>
<keyword evidence="5" id="KW-1185">Reference proteome</keyword>
<evidence type="ECO:0000259" key="3">
    <source>
        <dbReference type="PROSITE" id="PS50103"/>
    </source>
</evidence>
<dbReference type="Proteomes" id="UP000604046">
    <property type="component" value="Unassembled WGS sequence"/>
</dbReference>
<feature type="region of interest" description="Disordered" evidence="2">
    <location>
        <begin position="1057"/>
        <end position="1119"/>
    </location>
</feature>
<gene>
    <name evidence="4" type="primary">U2SURP</name>
    <name evidence="4" type="ORF">SNAT2548_LOCUS8584</name>
</gene>
<protein>
    <submittedName>
        <fullName evidence="4">U2SURP protein</fullName>
    </submittedName>
</protein>
<feature type="region of interest" description="Disordered" evidence="2">
    <location>
        <begin position="1017"/>
        <end position="1040"/>
    </location>
</feature>
<accession>A0A812K9B2</accession>
<feature type="region of interest" description="Disordered" evidence="2">
    <location>
        <begin position="418"/>
        <end position="459"/>
    </location>
</feature>
<keyword evidence="1" id="KW-0479">Metal-binding</keyword>
<dbReference type="PANTHER" id="PTHR33050">
    <property type="entry name" value="REVERSE TRANSCRIPTASE DOMAIN-CONTAINING PROTEIN"/>
    <property type="match status" value="1"/>
</dbReference>
<feature type="region of interest" description="Disordered" evidence="2">
    <location>
        <begin position="1342"/>
        <end position="1372"/>
    </location>
</feature>
<dbReference type="PANTHER" id="PTHR33050:SF7">
    <property type="entry name" value="RIBONUCLEASE H"/>
    <property type="match status" value="1"/>
</dbReference>
<reference evidence="4" key="1">
    <citation type="submission" date="2021-02" db="EMBL/GenBank/DDBJ databases">
        <authorList>
            <person name="Dougan E. K."/>
            <person name="Rhodes N."/>
            <person name="Thang M."/>
            <person name="Chan C."/>
        </authorList>
    </citation>
    <scope>NUCLEOTIDE SEQUENCE</scope>
</reference>
<dbReference type="PROSITE" id="PS50103">
    <property type="entry name" value="ZF_C3H1"/>
    <property type="match status" value="1"/>
</dbReference>
<proteinExistence type="predicted"/>
<feature type="region of interest" description="Disordered" evidence="2">
    <location>
        <begin position="124"/>
        <end position="184"/>
    </location>
</feature>
<feature type="region of interest" description="Disordered" evidence="2">
    <location>
        <begin position="213"/>
        <end position="272"/>
    </location>
</feature>
<dbReference type="InterPro" id="IPR052055">
    <property type="entry name" value="Hepadnavirus_pol/RT"/>
</dbReference>
<keyword evidence="1" id="KW-0862">Zinc</keyword>
<feature type="region of interest" description="Disordered" evidence="2">
    <location>
        <begin position="514"/>
        <end position="565"/>
    </location>
</feature>
<feature type="compositionally biased region" description="Low complexity" evidence="2">
    <location>
        <begin position="1362"/>
        <end position="1372"/>
    </location>
</feature>
<feature type="domain" description="C3H1-type" evidence="3">
    <location>
        <begin position="1699"/>
        <end position="1725"/>
    </location>
</feature>
<feature type="region of interest" description="Disordered" evidence="2">
    <location>
        <begin position="1"/>
        <end position="47"/>
    </location>
</feature>
<evidence type="ECO:0000256" key="2">
    <source>
        <dbReference type="SAM" id="MobiDB-lite"/>
    </source>
</evidence>
<name>A0A812K9B2_9DINO</name>
<dbReference type="GO" id="GO:0008270">
    <property type="term" value="F:zinc ion binding"/>
    <property type="evidence" value="ECO:0007669"/>
    <property type="project" value="UniProtKB-KW"/>
</dbReference>
<keyword evidence="1" id="KW-0863">Zinc-finger</keyword>
<feature type="region of interest" description="Disordered" evidence="2">
    <location>
        <begin position="1470"/>
        <end position="1489"/>
    </location>
</feature>
<comment type="caution">
    <text evidence="4">The sequence shown here is derived from an EMBL/GenBank/DDBJ whole genome shotgun (WGS) entry which is preliminary data.</text>
</comment>
<feature type="compositionally biased region" description="Basic and acidic residues" evidence="2">
    <location>
        <begin position="31"/>
        <end position="47"/>
    </location>
</feature>
<feature type="compositionally biased region" description="Low complexity" evidence="2">
    <location>
        <begin position="544"/>
        <end position="553"/>
    </location>
</feature>
<organism evidence="4 5">
    <name type="scientific">Symbiodinium natans</name>
    <dbReference type="NCBI Taxonomy" id="878477"/>
    <lineage>
        <taxon>Eukaryota</taxon>
        <taxon>Sar</taxon>
        <taxon>Alveolata</taxon>
        <taxon>Dinophyceae</taxon>
        <taxon>Suessiales</taxon>
        <taxon>Symbiodiniaceae</taxon>
        <taxon>Symbiodinium</taxon>
    </lineage>
</organism>
<feature type="compositionally biased region" description="Basic and acidic residues" evidence="2">
    <location>
        <begin position="154"/>
        <end position="163"/>
    </location>
</feature>
<sequence length="2854" mass="308924">MASRQTPTPAEATAAAVAAAQTQLPPASDPSAEHSADARADEQARRSARHAELVRAWRAICEPEHEESALALSSLDLPCICFAADVCHDVLMDRLFDLPADIVTRLQPSGRRITRTLRTARWADATSSEDDVAQPPLDTTPPPAPPAHDAAAWSRERAWHHDTATGVFTGPLPDQSPPVSTPAPAAAAELFTARPARTPVAPRPIRHDQMHFDPNIGHRAVPADTPTPVNRTDRDRLPAICPTAPSDPPQDQPLHFEPGFTESPNQGPWSTAEGWDFQIALPNSACTVIRPAWWPYPDMFCVHPDEIPRWLYVRLQPPADAVSHLRLRGYCTHVCSAFDSPDRAQTCTGLCFRPVSLLQWFFAFGLATDITVAMDEHDSVCPVVPVPDSECTLALQVPCIAPPEPVLVVPPVSSVGASLSSVHPPSDPPHAEPSPLLSVGASASDVHPPSDTHAASLDPLRPDQCTLACANGAMPASALPLHTPFEAPVAADSDDHQDTAPLLASSVSGHLQPACTLPVPTPHPLSDDLASLPASHIPSPPSSPVSVLATPKSVPKPPPLSSGSPGSFSIVSGSIHLAPPQAVTLSRNMPRWLDGALNPAYRPPDLRSVATQSSIMCAFESARDKLVARWLSCVTILAGVSALFVEASASSDPEFFICRVVMTHAPSTLQRYLDMWSAWCLYCEIRRSSTYDPQPGVLPDWLRARCSTQGLATMPFKALSWVSKKAGLPLLRRQLESAIIRAFLSPSAPVEHRESLPFSLSFTAWLEARVLCPDTPPAEIFMLGVLLAAIWASLRWGDLLWIPPARLHFQAPSCALVGICIRTKTTKSGMPWGIYSPGLLGSAAASWTTRWLSVVKQVLADTAALHPQRVIDFLPAILSSDHSHPTIIKPLYRDQAVPWIRSLLCHHWNLHSTEPLPSAFNLIAAHSAKTTILSWARQLDMPAEPRRIQGHHRLSGSDKSVALYSRDDIGPMLCCQRTVISCIRAGFRPLQPLARGCVHPLPDFPVDLPSSSALPRVRWSATRPGPPSAQPADDMLEPSSLHHDAGISEVSVEADIPCAPLSHDPDPPVLPDLLPDYERAPTPPVSSCSSENDCGSVCSEPPSDPEALEVESAAALQPPSPSASPALLLYNSRSNVTHAASPCDPNAPRALWFPAHLCWLRPACGAQTDKLDQASVVESPPPACTLCLRTACAKRFVLLKFAQLSASLLDVPAHSHAAPASNHHTSPPLDHAYQPVPPFAPFPDPSWSDAQLSTWLARLDHRVIVRLRILLQNRDAGHAEVILGYCQQLCPNLCGNFCGRPMLNRPRPHRDHFCGACHAARWAAEAFNPHWDMPGVIRHHPRRRQGGRYHGAPLLPTPAPGPDASEPSPEPPACAMAHRPRLDDPAVLEALLTQYSAPDDLAAKLKSAGYNTLSALVFAAPDVADEPQLLRSLLSLPAPTELTTPACSAVRRLLMEARLLLPGVPPSLPAATSAAPSAPMPSQPAVPKLSTAELSQLRTDFMAAYPGELLNSATTPCLEMCAAIKHLHDSACSPWLPWRQRASEADRAAWSESRRPRSDGQLLRALLSDEFEAPAPTSAAGLNGPLESVLRRNLSLFATALAMTKITHLITIKRFTEKFISTALAVPPDPSLRPPTLNEILAADRAVWISVHELVRDHSWSLEDALNEISTCRQDISALLQSDASSSVPGFDAAWFQKIGKRELCKRYALGKCSNPNCRYAHLCPLPLPSGKPCGQKHTEQSGLATHPQFVTANHGPTCAKAPARPAPPGVCEQPVSPNGFPAQHNTFSLPSHVPARSVAPSVCEQPASAPSLAPALPAHSPLPARPVIPSVCEQPASGLFSPSPSASLPHDCSSGHHGPIPAVRMFLDLFSGSSAPVCNAIRTLLLARFEPVDLLAGSALDVSDDATYSTLCRLCASGLVGACCAAPPCSAYSRARLMKSGPPPVRTPSFPLGLPNLSAQQQRELHMSALLHQRTRHLLSLVAARGGLIFLENPASSLLWLDPEVMAWVRAFAPFGASVACCAHGLDYKKAWLFWCNRPSVAALAVACPHLPGYHRPLSAQRSADGMFLTRATACYPPSLASAIASLCVPFVSIEDREYTISTWVALLPPRLPWPPYPFPVEDGAGMGSAACHTHPQSEDHFKALRHAWSARLLSSGLVPKIVTALSSGSKSAPISEAELAPFFHDLREFLQVRQADTWTALLSIDEGQPFRLSLWHTLCLIFKDADAGLFPHLHAGVPLGSSDAIPPCPLLQASHASPPADAELCHCESAWKSALDNAEIVDKLLQEELDAGWICEVTGGDDELKRQNKHSAVGKLGVVLSEGRPPRLVVDSSISGVTNATHLPNRSANPTLLDVRRCLPISDARERLVALVLDVSKAHRRIKILPADQGLLCFRHRGRLYQCKTLNFGARASGFYWARVAGLLVRLVHRFWWVSHSAMIYVDDLLSILEKSSAPLLAALLVVLLQVLNVPMSWHKAKLSASVVWIGWQMDFRTFTVRLEPAKLQRLLSLLRQCYRSAKLPATTLEKLTGKLLWLSNLFRAFRPSLAPLYQDQYCPPLVHVPLSTQAWQRLQAALSNDLRVIAPSGLASAPLGSRLFRVAQTAVQSKEELPQFPPSARRLWVQISDLAHPDRVISDASRAVMDMWLQLCRSGTDFRSLMLSPHFNCEAFADACASDSSAGLGGFVRLPSGQTLFFQAKFSQAELHALFSWFPPDHSPQHYIAAWELLAQCALLHLLACLLPAGHPPLHVTFRCDNSATDAASWKGLSLATGMCALLRSFFLLQERQYISVHIDHVPGFRNDLADGLSRGYDPQLLGFPPSARCQIPWSALPSSFACHTYPLELDLSSWLASA</sequence>
<evidence type="ECO:0000256" key="1">
    <source>
        <dbReference type="PROSITE-ProRule" id="PRU00723"/>
    </source>
</evidence>
<dbReference type="InterPro" id="IPR000571">
    <property type="entry name" value="Znf_CCCH"/>
</dbReference>